<accession>A0ABR3F747</accession>
<organism evidence="1 2">
    <name type="scientific">Marasmius crinis-equi</name>
    <dbReference type="NCBI Taxonomy" id="585013"/>
    <lineage>
        <taxon>Eukaryota</taxon>
        <taxon>Fungi</taxon>
        <taxon>Dikarya</taxon>
        <taxon>Basidiomycota</taxon>
        <taxon>Agaricomycotina</taxon>
        <taxon>Agaricomycetes</taxon>
        <taxon>Agaricomycetidae</taxon>
        <taxon>Agaricales</taxon>
        <taxon>Marasmiineae</taxon>
        <taxon>Marasmiaceae</taxon>
        <taxon>Marasmius</taxon>
    </lineage>
</organism>
<dbReference type="Proteomes" id="UP001465976">
    <property type="component" value="Unassembled WGS sequence"/>
</dbReference>
<dbReference type="Gene3D" id="3.80.10.10">
    <property type="entry name" value="Ribonuclease Inhibitor"/>
    <property type="match status" value="1"/>
</dbReference>
<evidence type="ECO:0000313" key="1">
    <source>
        <dbReference type="EMBL" id="KAL0571072.1"/>
    </source>
</evidence>
<dbReference type="SUPFAM" id="SSF52047">
    <property type="entry name" value="RNI-like"/>
    <property type="match status" value="1"/>
</dbReference>
<evidence type="ECO:0008006" key="3">
    <source>
        <dbReference type="Google" id="ProtNLM"/>
    </source>
</evidence>
<dbReference type="InterPro" id="IPR032675">
    <property type="entry name" value="LRR_dom_sf"/>
</dbReference>
<protein>
    <recommendedName>
        <fullName evidence="3">F-box domain-containing protein</fullName>
    </recommendedName>
</protein>
<comment type="caution">
    <text evidence="1">The sequence shown here is derived from an EMBL/GenBank/DDBJ whole genome shotgun (WGS) entry which is preliminary data.</text>
</comment>
<evidence type="ECO:0000313" key="2">
    <source>
        <dbReference type="Proteomes" id="UP001465976"/>
    </source>
</evidence>
<dbReference type="EMBL" id="JBAHYK010000827">
    <property type="protein sequence ID" value="KAL0571072.1"/>
    <property type="molecule type" value="Genomic_DNA"/>
</dbReference>
<keyword evidence="2" id="KW-1185">Reference proteome</keyword>
<name>A0ABR3F747_9AGAR</name>
<gene>
    <name evidence="1" type="ORF">V5O48_010880</name>
</gene>
<reference evidence="1 2" key="1">
    <citation type="submission" date="2024-02" db="EMBL/GenBank/DDBJ databases">
        <title>A draft genome for the cacao thread blight pathogen Marasmius crinis-equi.</title>
        <authorList>
            <person name="Cohen S.P."/>
            <person name="Baruah I.K."/>
            <person name="Amoako-Attah I."/>
            <person name="Bukari Y."/>
            <person name="Meinhardt L.W."/>
            <person name="Bailey B.A."/>
        </authorList>
    </citation>
    <scope>NUCLEOTIDE SEQUENCE [LARGE SCALE GENOMIC DNA]</scope>
    <source>
        <strain evidence="1 2">GH-76</strain>
    </source>
</reference>
<proteinExistence type="predicted"/>
<sequence length="565" mass="65143">MPSLDELNVDLLSEIFELIYSTSRHTIFSLIRVSSVVCKTALPFVYRECTFDFSQGSTEHPSDLARSLETLASLLERYPEPDSVIWRGVRKVVVHSSWAIWEEGKGIQYGRPSEELIRAKWASFIEFLSRVRNLREVVFNCYERVPIILLNVLEQKHPACRLHVQNWIRHSSDVKVGDPYEEALARSPCLRSIEAQFGTNTAPRMDLNQAAFERILALSPNLEAISYSIRSQWGFSQSQHATSLAEARKDLAVEHPVRKSRLKKVRWENLSPDLLQRWDLFIPLQNVEFLDFGGIQDTALMDHMGKYRTFGGLKHLSFQIRYSSRTSPMTAEAFRSALEDFLSFTCPPLQSLSIVDCHSHINIDLSPILLRHGESLRSLTLHQVERKGCARSILTREELSLLRTKAPHLERFTLDVNRTIDSGSNESEIYRALASFPNLQHLTIYFDLGTRHKAFEGEDIRTEADKMDADLFHQIYTEIDEEFAKEVWRAVRGKELEEVVLYDGEPKREVEFVYPWCWASPRERSQLQRFSIRANERDDSKDEITVVRYGRAMQKPPPGTSVPNA</sequence>